<dbReference type="InterPro" id="IPR004358">
    <property type="entry name" value="Sig_transdc_His_kin-like_C"/>
</dbReference>
<dbReference type="PROSITE" id="PS50112">
    <property type="entry name" value="PAS"/>
    <property type="match status" value="1"/>
</dbReference>
<dbReference type="PROSITE" id="PS50894">
    <property type="entry name" value="HPT"/>
    <property type="match status" value="1"/>
</dbReference>
<accession>A0ABT0PG12</accession>
<evidence type="ECO:0000259" key="20">
    <source>
        <dbReference type="PROSITE" id="PS50113"/>
    </source>
</evidence>
<dbReference type="RefSeq" id="WP_249699348.1">
    <property type="nucleotide sequence ID" value="NZ_JAMFLX010000011.1"/>
</dbReference>
<dbReference type="InterPro" id="IPR000014">
    <property type="entry name" value="PAS"/>
</dbReference>
<dbReference type="Gene3D" id="3.40.190.10">
    <property type="entry name" value="Periplasmic binding protein-like II"/>
    <property type="match status" value="2"/>
</dbReference>
<feature type="domain" description="HPt" evidence="21">
    <location>
        <begin position="1195"/>
        <end position="1288"/>
    </location>
</feature>
<dbReference type="NCBIfam" id="TIGR00229">
    <property type="entry name" value="sensory_box"/>
    <property type="match status" value="2"/>
</dbReference>
<dbReference type="EC" id="2.7.13.3" evidence="3"/>
<dbReference type="Gene3D" id="3.40.50.2300">
    <property type="match status" value="1"/>
</dbReference>
<dbReference type="CDD" id="cd01007">
    <property type="entry name" value="PBP2_BvgS_HisK_like"/>
    <property type="match status" value="1"/>
</dbReference>
<keyword evidence="8" id="KW-0547">Nucleotide-binding</keyword>
<dbReference type="PROSITE" id="PS50110">
    <property type="entry name" value="RESPONSE_REGULATORY"/>
    <property type="match status" value="1"/>
</dbReference>
<dbReference type="SUPFAM" id="SSF55781">
    <property type="entry name" value="GAF domain-like"/>
    <property type="match status" value="1"/>
</dbReference>
<dbReference type="GO" id="GO:0005524">
    <property type="term" value="F:ATP binding"/>
    <property type="evidence" value="ECO:0007669"/>
    <property type="project" value="UniProtKB-KW"/>
</dbReference>
<dbReference type="SUPFAM" id="SSF47384">
    <property type="entry name" value="Homodimeric domain of signal transducing histidine kinase"/>
    <property type="match status" value="1"/>
</dbReference>
<evidence type="ECO:0000259" key="17">
    <source>
        <dbReference type="PROSITE" id="PS50109"/>
    </source>
</evidence>
<dbReference type="SMART" id="SM00387">
    <property type="entry name" value="HATPase_c"/>
    <property type="match status" value="1"/>
</dbReference>
<dbReference type="CDD" id="cd17546">
    <property type="entry name" value="REC_hyHK_CKI1_RcsC-like"/>
    <property type="match status" value="1"/>
</dbReference>
<dbReference type="PROSITE" id="PS50109">
    <property type="entry name" value="HIS_KIN"/>
    <property type="match status" value="1"/>
</dbReference>
<dbReference type="InterPro" id="IPR011006">
    <property type="entry name" value="CheY-like_superfamily"/>
</dbReference>
<dbReference type="InterPro" id="IPR013655">
    <property type="entry name" value="PAS_fold_3"/>
</dbReference>
<dbReference type="Pfam" id="PF01627">
    <property type="entry name" value="Hpt"/>
    <property type="match status" value="1"/>
</dbReference>
<dbReference type="InterPro" id="IPR029016">
    <property type="entry name" value="GAF-like_dom_sf"/>
</dbReference>
<dbReference type="Pfam" id="PF13426">
    <property type="entry name" value="PAS_9"/>
    <property type="match status" value="1"/>
</dbReference>
<dbReference type="Pfam" id="PF00497">
    <property type="entry name" value="SBP_bac_3"/>
    <property type="match status" value="1"/>
</dbReference>
<dbReference type="Pfam" id="PF13185">
    <property type="entry name" value="GAF_2"/>
    <property type="match status" value="1"/>
</dbReference>
<dbReference type="InterPro" id="IPR036890">
    <property type="entry name" value="HATPase_C_sf"/>
</dbReference>
<comment type="catalytic activity">
    <reaction evidence="1">
        <text>ATP + protein L-histidine = ADP + protein N-phospho-L-histidine.</text>
        <dbReference type="EC" id="2.7.13.3"/>
    </reaction>
</comment>
<keyword evidence="5 15" id="KW-0597">Phosphoprotein</keyword>
<evidence type="ECO:0000313" key="23">
    <source>
        <dbReference type="Proteomes" id="UP001203338"/>
    </source>
</evidence>
<evidence type="ECO:0000256" key="10">
    <source>
        <dbReference type="ARBA" id="ARBA00022840"/>
    </source>
</evidence>
<dbReference type="SMART" id="SM00448">
    <property type="entry name" value="REC"/>
    <property type="match status" value="1"/>
</dbReference>
<dbReference type="InterPro" id="IPR036097">
    <property type="entry name" value="HisK_dim/P_sf"/>
</dbReference>
<dbReference type="InterPro" id="IPR003661">
    <property type="entry name" value="HisK_dim/P_dom"/>
</dbReference>
<dbReference type="InterPro" id="IPR003594">
    <property type="entry name" value="HATPase_dom"/>
</dbReference>
<dbReference type="InterPro" id="IPR005467">
    <property type="entry name" value="His_kinase_dom"/>
</dbReference>
<keyword evidence="23" id="KW-1185">Reference proteome</keyword>
<comment type="subcellular location">
    <subcellularLocation>
        <location evidence="2">Cell membrane</location>
        <topology evidence="2">Multi-pass membrane protein</topology>
    </subcellularLocation>
</comment>
<dbReference type="SUPFAM" id="SSF52172">
    <property type="entry name" value="CheY-like"/>
    <property type="match status" value="1"/>
</dbReference>
<evidence type="ECO:0000256" key="7">
    <source>
        <dbReference type="ARBA" id="ARBA00022692"/>
    </source>
</evidence>
<evidence type="ECO:0000256" key="12">
    <source>
        <dbReference type="ARBA" id="ARBA00023012"/>
    </source>
</evidence>
<feature type="domain" description="Histidine kinase" evidence="17">
    <location>
        <begin position="794"/>
        <end position="1015"/>
    </location>
</feature>
<dbReference type="PROSITE" id="PS50113">
    <property type="entry name" value="PAC"/>
    <property type="match status" value="1"/>
</dbReference>
<name>A0ABT0PG12_9GAMM</name>
<evidence type="ECO:0000256" key="9">
    <source>
        <dbReference type="ARBA" id="ARBA00022777"/>
    </source>
</evidence>
<dbReference type="CDD" id="cd00082">
    <property type="entry name" value="HisKA"/>
    <property type="match status" value="1"/>
</dbReference>
<keyword evidence="6" id="KW-0808">Transferase</keyword>
<evidence type="ECO:0000256" key="2">
    <source>
        <dbReference type="ARBA" id="ARBA00004651"/>
    </source>
</evidence>
<evidence type="ECO:0000256" key="1">
    <source>
        <dbReference type="ARBA" id="ARBA00000085"/>
    </source>
</evidence>
<feature type="modified residue" description="Phosphohistidine" evidence="14">
    <location>
        <position position="1234"/>
    </location>
</feature>
<dbReference type="SUPFAM" id="SSF55874">
    <property type="entry name" value="ATPase domain of HSP90 chaperone/DNA topoisomerase II/histidine kinase"/>
    <property type="match status" value="1"/>
</dbReference>
<dbReference type="PANTHER" id="PTHR45339:SF1">
    <property type="entry name" value="HYBRID SIGNAL TRANSDUCTION HISTIDINE KINASE J"/>
    <property type="match status" value="1"/>
</dbReference>
<dbReference type="SMART" id="SM00062">
    <property type="entry name" value="PBPb"/>
    <property type="match status" value="1"/>
</dbReference>
<dbReference type="InterPro" id="IPR001610">
    <property type="entry name" value="PAC"/>
</dbReference>
<feature type="domain" description="PAS" evidence="19">
    <location>
        <begin position="528"/>
        <end position="600"/>
    </location>
</feature>
<dbReference type="Gene3D" id="3.30.450.40">
    <property type="match status" value="1"/>
</dbReference>
<gene>
    <name evidence="22" type="ORF">M3P05_09570</name>
</gene>
<evidence type="ECO:0000313" key="22">
    <source>
        <dbReference type="EMBL" id="MCL6270181.1"/>
    </source>
</evidence>
<dbReference type="Pfam" id="PF00072">
    <property type="entry name" value="Response_reg"/>
    <property type="match status" value="1"/>
</dbReference>
<dbReference type="Proteomes" id="UP001203338">
    <property type="component" value="Unassembled WGS sequence"/>
</dbReference>
<dbReference type="Pfam" id="PF02518">
    <property type="entry name" value="HATPase_c"/>
    <property type="match status" value="1"/>
</dbReference>
<evidence type="ECO:0000259" key="21">
    <source>
        <dbReference type="PROSITE" id="PS50894"/>
    </source>
</evidence>
<dbReference type="Gene3D" id="3.30.450.20">
    <property type="entry name" value="PAS domain"/>
    <property type="match status" value="2"/>
</dbReference>
<evidence type="ECO:0000256" key="15">
    <source>
        <dbReference type="PROSITE-ProRule" id="PRU00169"/>
    </source>
</evidence>
<reference evidence="22 23" key="1">
    <citation type="submission" date="2022-05" db="EMBL/GenBank/DDBJ databases">
        <authorList>
            <person name="Park J.-S."/>
        </authorList>
    </citation>
    <scope>NUCLEOTIDE SEQUENCE [LARGE SCALE GENOMIC DNA]</scope>
    <source>
        <strain evidence="22 23">2012CJ34-2</strain>
    </source>
</reference>
<dbReference type="Gene3D" id="3.30.565.10">
    <property type="entry name" value="Histidine kinase-like ATPase, C-terminal domain"/>
    <property type="match status" value="1"/>
</dbReference>
<dbReference type="SUPFAM" id="SSF47226">
    <property type="entry name" value="Histidine-containing phosphotransfer domain, HPT domain"/>
    <property type="match status" value="1"/>
</dbReference>
<dbReference type="CDD" id="cd00130">
    <property type="entry name" value="PAS"/>
    <property type="match status" value="2"/>
</dbReference>
<dbReference type="SUPFAM" id="SSF55785">
    <property type="entry name" value="PYP-like sensor domain (PAS domain)"/>
    <property type="match status" value="2"/>
</dbReference>
<dbReference type="CDD" id="cd00088">
    <property type="entry name" value="HPT"/>
    <property type="match status" value="1"/>
</dbReference>
<feature type="domain" description="Response regulatory" evidence="18">
    <location>
        <begin position="1038"/>
        <end position="1154"/>
    </location>
</feature>
<dbReference type="InterPro" id="IPR036641">
    <property type="entry name" value="HPT_dom_sf"/>
</dbReference>
<protein>
    <recommendedName>
        <fullName evidence="3">histidine kinase</fullName>
        <ecNumber evidence="3">2.7.13.3</ecNumber>
    </recommendedName>
</protein>
<keyword evidence="10 22" id="KW-0067">ATP-binding</keyword>
<dbReference type="SMART" id="SM00091">
    <property type="entry name" value="PAS"/>
    <property type="match status" value="2"/>
</dbReference>
<evidence type="ECO:0000256" key="13">
    <source>
        <dbReference type="ARBA" id="ARBA00023136"/>
    </source>
</evidence>
<keyword evidence="12" id="KW-0902">Two-component regulatory system</keyword>
<keyword evidence="7 16" id="KW-0812">Transmembrane</keyword>
<keyword evidence="11 16" id="KW-1133">Transmembrane helix</keyword>
<evidence type="ECO:0000259" key="18">
    <source>
        <dbReference type="PROSITE" id="PS50110"/>
    </source>
</evidence>
<feature type="domain" description="PAC" evidence="20">
    <location>
        <begin position="604"/>
        <end position="657"/>
    </location>
</feature>
<keyword evidence="4" id="KW-1003">Cell membrane</keyword>
<dbReference type="SMART" id="SM00086">
    <property type="entry name" value="PAC"/>
    <property type="match status" value="2"/>
</dbReference>
<evidence type="ECO:0000256" key="3">
    <source>
        <dbReference type="ARBA" id="ARBA00012438"/>
    </source>
</evidence>
<evidence type="ECO:0000256" key="4">
    <source>
        <dbReference type="ARBA" id="ARBA00022475"/>
    </source>
</evidence>
<evidence type="ECO:0000256" key="5">
    <source>
        <dbReference type="ARBA" id="ARBA00022553"/>
    </source>
</evidence>
<evidence type="ECO:0000256" key="11">
    <source>
        <dbReference type="ARBA" id="ARBA00022989"/>
    </source>
</evidence>
<dbReference type="EMBL" id="JAMFLX010000011">
    <property type="protein sequence ID" value="MCL6270181.1"/>
    <property type="molecule type" value="Genomic_DNA"/>
</dbReference>
<evidence type="ECO:0000256" key="8">
    <source>
        <dbReference type="ARBA" id="ARBA00022741"/>
    </source>
</evidence>
<dbReference type="InterPro" id="IPR008207">
    <property type="entry name" value="Sig_transdc_His_kin_Hpt_dom"/>
</dbReference>
<sequence>MRIYTEQVADKASLLSLSNLIKGCFFVIFSLAVSVGAVHASATDSRDSDGSTGQFTDSKIVDLNSNVLTSEIQLTPQERSWLERHPVIRVVLEKSLPPVQFINDDDQMDGIAVDYLQLIEERLDVNFSFEVSDDADDSLKRLLNEEADIAPIMMVGDRGGQQFGFSNVLISIPSVVVTRDVEEQARSIPKLQGRRIAVLPGDQSIGYFREQYPGIELVQAKTAAQALHDVSYGLVDAYILNLSSASYLIDQLSYSNLHMDGDNGYVFSLRLATTESSQILAGILNKAILSLSVDERQSIHDRWINVKMVPWQLQKSAVIGLVLVLITLLLIVYWNRRLAREISERQRVEAVLLGRAESDRVLSSITRQFMDCSLDVAVRETLQTLTVFQRSQYTWVVMLDGEENRVSIPWIGGGETTPKLHSQLMTLADIDYSTLWSSLLKGNVSQVRTEQLDQMEYPDFLKILQGMGGRSIIYVPMLLSGQVVGCLAQVSGHERVWSADEVMLLRRAAELIAISSSRKNAEEALRKSEERYQLAMEAASDGLWDWDLPADRIYYSTRSMEILGYRPGDIPGSGESWRRLLHPEDREETMRYLHRVFERSSEPFQLVCRLLCKDGNYATLRLKGKVISRDRDGAPLRAIGTIIDITEQRKWEKELAMARFSLDSGGDQVHWLRKDGTHKYANESAARALGYSRQTLMELSVMDINPDQDKEGWDQFWEQLKCMGVCTYETLRKTSSGEVFPVEITANYMEYEGEGFMFATCRNIAERKAQEEALRQAKEAADKASQAKSDFLANMSHEIRTPMNAIIGMSQLVLETGLNSVQKDYITKVCNAADTLLGIINDILDFSKIEAGKLVLEDAPFSLSKVLDNLYGMVAIQARNKDIGFYIHQTSDIPEWLEGDSLRLGQILLNLVYNAIKFTPHGEVNVRVQLMYLTDSRVRLGFAVEDTGIGISQDQQSLLFESFSQVDSSTTRRFGGTGLGLAICKRLVKLMGGSIRVESWPGKGSCFFFEVELKTSEPPEMVSEHLLGSFHLIEGHRRILLVEDNEVNQQVAMALLEKLGADVEVAGNGREALERVSQEKFDLVFMDIQMPEVDGYSAARAIRQLPDCVSLPVVAMTAHAMADDRNRCIAAGMNDHIAKPLVVDELKAVLARYLPMVEGGDLLPTEPAAPEPVSHLPDQLPGIETRLGLQRVLGDQNLYLKLLARFYRDYAGTIDDVRIALERNDYDKLRFIAHSLKGVAGTLGATRVEVAASAVEKLARISAGNDILEPVSRLAKEFDLVMNSLASLKVETLESAHQSDSLESLEDNENAYDLVLEMEQQLQYGDAAALTTFPKLSKAVGEPCRQIVERLDNSLAEFDYEASLEAVAELKAELEVQAVESA</sequence>
<feature type="transmembrane region" description="Helical" evidence="16">
    <location>
        <begin position="317"/>
        <end position="334"/>
    </location>
</feature>
<dbReference type="InterPro" id="IPR001789">
    <property type="entry name" value="Sig_transdc_resp-reg_receiver"/>
</dbReference>
<feature type="modified residue" description="4-aspartylphosphate" evidence="15">
    <location>
        <position position="1087"/>
    </location>
</feature>
<dbReference type="InterPro" id="IPR003018">
    <property type="entry name" value="GAF"/>
</dbReference>
<dbReference type="InterPro" id="IPR035965">
    <property type="entry name" value="PAS-like_dom_sf"/>
</dbReference>
<dbReference type="Gene3D" id="1.20.120.160">
    <property type="entry name" value="HPT domain"/>
    <property type="match status" value="1"/>
</dbReference>
<dbReference type="InterPro" id="IPR000700">
    <property type="entry name" value="PAS-assoc_C"/>
</dbReference>
<evidence type="ECO:0000256" key="16">
    <source>
        <dbReference type="SAM" id="Phobius"/>
    </source>
</evidence>
<evidence type="ECO:0000256" key="6">
    <source>
        <dbReference type="ARBA" id="ARBA00022679"/>
    </source>
</evidence>
<keyword evidence="9" id="KW-0418">Kinase</keyword>
<organism evidence="22 23">
    <name type="scientific">Parendozoicomonas callyspongiae</name>
    <dbReference type="NCBI Taxonomy" id="2942213"/>
    <lineage>
        <taxon>Bacteria</taxon>
        <taxon>Pseudomonadati</taxon>
        <taxon>Pseudomonadota</taxon>
        <taxon>Gammaproteobacteria</taxon>
        <taxon>Oceanospirillales</taxon>
        <taxon>Endozoicomonadaceae</taxon>
        <taxon>Parendozoicomonas</taxon>
    </lineage>
</organism>
<evidence type="ECO:0000256" key="14">
    <source>
        <dbReference type="PROSITE-ProRule" id="PRU00110"/>
    </source>
</evidence>
<comment type="caution">
    <text evidence="22">The sequence shown here is derived from an EMBL/GenBank/DDBJ whole genome shotgun (WGS) entry which is preliminary data.</text>
</comment>
<proteinExistence type="predicted"/>
<feature type="transmembrane region" description="Helical" evidence="16">
    <location>
        <begin position="20"/>
        <end position="38"/>
    </location>
</feature>
<evidence type="ECO:0000259" key="19">
    <source>
        <dbReference type="PROSITE" id="PS50112"/>
    </source>
</evidence>
<dbReference type="PRINTS" id="PR00344">
    <property type="entry name" value="BCTRLSENSOR"/>
</dbReference>
<dbReference type="Pfam" id="PF00512">
    <property type="entry name" value="HisKA"/>
    <property type="match status" value="1"/>
</dbReference>
<dbReference type="CDD" id="cd16922">
    <property type="entry name" value="HATPase_EvgS-ArcB-TorS-like"/>
    <property type="match status" value="1"/>
</dbReference>
<dbReference type="SUPFAM" id="SSF53850">
    <property type="entry name" value="Periplasmic binding protein-like II"/>
    <property type="match status" value="1"/>
</dbReference>
<dbReference type="SMART" id="SM00388">
    <property type="entry name" value="HisKA"/>
    <property type="match status" value="1"/>
</dbReference>
<dbReference type="Gene3D" id="1.10.287.130">
    <property type="match status" value="1"/>
</dbReference>
<dbReference type="PANTHER" id="PTHR45339">
    <property type="entry name" value="HYBRID SIGNAL TRANSDUCTION HISTIDINE KINASE J"/>
    <property type="match status" value="1"/>
</dbReference>
<dbReference type="Pfam" id="PF08447">
    <property type="entry name" value="PAS_3"/>
    <property type="match status" value="1"/>
</dbReference>
<keyword evidence="13 16" id="KW-0472">Membrane</keyword>
<dbReference type="InterPro" id="IPR001638">
    <property type="entry name" value="Solute-binding_3/MltF_N"/>
</dbReference>